<evidence type="ECO:0000313" key="2">
    <source>
        <dbReference type="Proteomes" id="UP001058124"/>
    </source>
</evidence>
<gene>
    <name evidence="1" type="ORF">SOASR030_01860</name>
</gene>
<name>A0AAV5MZ61_9GAMM</name>
<dbReference type="AlphaFoldDB" id="A0AAV5MZ61"/>
<sequence length="143" mass="16139">MRKIIAIKARRPSARGAIEREIIKTTSDLFKTVGAIRRQDVAASGIFSKGRSHVLDKLVFFSVSRYLLLKFYKLFFRLGQFFLGRFVGFQNYVHLLIDEGNPLSKDFVALNCGKGADGIFNGGDEESNVHGKPFKQIKVKEKP</sequence>
<protein>
    <submittedName>
        <fullName evidence="1">Uncharacterized protein</fullName>
    </submittedName>
</protein>
<keyword evidence="2" id="KW-1185">Reference proteome</keyword>
<dbReference type="RefSeq" id="WP_154656334.1">
    <property type="nucleotide sequence ID" value="NZ_BRLH01000001.1"/>
</dbReference>
<proteinExistence type="predicted"/>
<reference evidence="1" key="1">
    <citation type="submission" date="2022-06" db="EMBL/GenBank/DDBJ databases">
        <title>Draft genome sequences of Leminorella grimontii str. JCM5902.</title>
        <authorList>
            <person name="Wakabayashi Y."/>
            <person name="Kojima K."/>
        </authorList>
    </citation>
    <scope>NUCLEOTIDE SEQUENCE</scope>
    <source>
        <strain evidence="1">JCM 5902</strain>
    </source>
</reference>
<dbReference type="Proteomes" id="UP001058124">
    <property type="component" value="Unassembled WGS sequence"/>
</dbReference>
<accession>A0AAV5MZ61</accession>
<dbReference type="EMBL" id="BRLH01000001">
    <property type="protein sequence ID" value="GKX54074.1"/>
    <property type="molecule type" value="Genomic_DNA"/>
</dbReference>
<evidence type="ECO:0000313" key="1">
    <source>
        <dbReference type="EMBL" id="GKX54074.1"/>
    </source>
</evidence>
<organism evidence="1 2">
    <name type="scientific">Leminorella grimontii</name>
    <dbReference type="NCBI Taxonomy" id="82981"/>
    <lineage>
        <taxon>Bacteria</taxon>
        <taxon>Pseudomonadati</taxon>
        <taxon>Pseudomonadota</taxon>
        <taxon>Gammaproteobacteria</taxon>
        <taxon>Enterobacterales</taxon>
        <taxon>Budviciaceae</taxon>
        <taxon>Leminorella</taxon>
    </lineage>
</organism>
<comment type="caution">
    <text evidence="1">The sequence shown here is derived from an EMBL/GenBank/DDBJ whole genome shotgun (WGS) entry which is preliminary data.</text>
</comment>